<dbReference type="KEGG" id="clc:Calla_2309"/>
<evidence type="ECO:0000313" key="4">
    <source>
        <dbReference type="Proteomes" id="UP000009257"/>
    </source>
</evidence>
<organism evidence="3 4">
    <name type="scientific">Caldicellulosiruptor acetigenus 6A</name>
    <dbReference type="NCBI Taxonomy" id="632516"/>
    <lineage>
        <taxon>Bacteria</taxon>
        <taxon>Bacillati</taxon>
        <taxon>Bacillota</taxon>
        <taxon>Bacillota incertae sedis</taxon>
        <taxon>Caldicellulosiruptorales</taxon>
        <taxon>Caldicellulosiruptoraceae</taxon>
        <taxon>Caldicellulosiruptor</taxon>
    </lineage>
</organism>
<keyword evidence="2" id="KW-0812">Transmembrane</keyword>
<evidence type="ECO:0000256" key="2">
    <source>
        <dbReference type="SAM" id="Phobius"/>
    </source>
</evidence>
<feature type="transmembrane region" description="Helical" evidence="2">
    <location>
        <begin position="35"/>
        <end position="55"/>
    </location>
</feature>
<gene>
    <name evidence="3" type="ORF">Calla_2309</name>
</gene>
<dbReference type="PANTHER" id="PTHR37841:SF1">
    <property type="entry name" value="DUF3298 DOMAIN-CONTAINING PROTEIN"/>
    <property type="match status" value="1"/>
</dbReference>
<keyword evidence="2" id="KW-0472">Membrane</keyword>
<protein>
    <submittedName>
        <fullName evidence="3">KWG Leptospira repeat protein</fullName>
    </submittedName>
</protein>
<accession>G2PXH8</accession>
<dbReference type="InterPro" id="IPR032774">
    <property type="entry name" value="WG_beta_rep"/>
</dbReference>
<feature type="compositionally biased region" description="Basic residues" evidence="1">
    <location>
        <begin position="1"/>
        <end position="16"/>
    </location>
</feature>
<dbReference type="AlphaFoldDB" id="G2PXH8"/>
<keyword evidence="2" id="KW-1133">Transmembrane helix</keyword>
<dbReference type="HOGENOM" id="CLU_517493_0_0_9"/>
<dbReference type="Proteomes" id="UP000009257">
    <property type="component" value="Chromosome"/>
</dbReference>
<dbReference type="SUPFAM" id="SSF69360">
    <property type="entry name" value="Cell wall binding repeat"/>
    <property type="match status" value="1"/>
</dbReference>
<dbReference type="RefSeq" id="WP_014043296.1">
    <property type="nucleotide sequence ID" value="NC_015949.1"/>
</dbReference>
<name>G2PXH8_9FIRM</name>
<sequence length="526" mass="61363">MGAKSKTRKKNYRKKKQSTERNDYKVKRHLLKKTLIVAIAVFFTTIILAVGLKLYSDISNREMMKRYFLQVNYKFSNVSYVSDQLFMGEYNGKWFIFKAKNGQLINKKGFERVLPEKEGLIAIMEDGKWGFIDTRGQEVIKPQFANVGNFIDGRCAVYTGKGWGVIDKTGKYLIRPDYDEININSERYICVKKGNKWGIFDLKNKKIILNPTYQDIVILKYPQAAIAKEKDNYYLLKLKDSSVEKMDVKFTDYKLNVDRWLPVKIKDKWHLLDLKTMKVTYSKGYEDIWGYEEGYLQLKQARKFYIFTANGNLLEREFNINSLLIPAGKYLFVNNYNGKITVIDLMKSRIIRDFDAEEIISFDNELLALKRKNKWGVFTKNGKEIIEQKYDAIWQVFPNLYAIELNKKWGLLKANGGTVGKIEYDLIGQAREGLISVLKNGKWGVIDKNGMLVLKNQYDQISIVNKDVMIAREKSKWFVIVVDKPQKNQYSIRKFKIEADNAYYLLSNVVVYSKDSSIRVLIPKTN</sequence>
<evidence type="ECO:0000256" key="1">
    <source>
        <dbReference type="SAM" id="MobiDB-lite"/>
    </source>
</evidence>
<evidence type="ECO:0000313" key="3">
    <source>
        <dbReference type="EMBL" id="AEM74842.1"/>
    </source>
</evidence>
<dbReference type="PANTHER" id="PTHR37841">
    <property type="entry name" value="GLR2918 PROTEIN"/>
    <property type="match status" value="1"/>
</dbReference>
<dbReference type="Pfam" id="PF14903">
    <property type="entry name" value="WG_beta_rep"/>
    <property type="match status" value="3"/>
</dbReference>
<dbReference type="EMBL" id="CP003001">
    <property type="protein sequence ID" value="AEM74842.1"/>
    <property type="molecule type" value="Genomic_DNA"/>
</dbReference>
<proteinExistence type="predicted"/>
<feature type="region of interest" description="Disordered" evidence="1">
    <location>
        <begin position="1"/>
        <end position="21"/>
    </location>
</feature>
<reference evidence="3 4" key="1">
    <citation type="submission" date="2011-08" db="EMBL/GenBank/DDBJ databases">
        <title>Complete sequence of Caldicellulosiruptor lactoaceticus 6A.</title>
        <authorList>
            <consortium name="US DOE Joint Genome Institute"/>
            <person name="Lucas S."/>
            <person name="Han J."/>
            <person name="Lapidus A."/>
            <person name="Cheng J.-F."/>
            <person name="Goodwin L."/>
            <person name="Pitluck S."/>
            <person name="Peters L."/>
            <person name="Davenport K."/>
            <person name="Detter J.C."/>
            <person name="Han C."/>
            <person name="Tapia R."/>
            <person name="Land M."/>
            <person name="Hauser L."/>
            <person name="Kyrpides N."/>
            <person name="Ivanova N."/>
            <person name="Ovchinnikova G."/>
            <person name="Pagani I."/>
            <person name="Blumer-Schuette S.E."/>
            <person name="Kelly R.M."/>
            <person name="Woyke T."/>
        </authorList>
    </citation>
    <scope>NUCLEOTIDE SEQUENCE [LARGE SCALE GENOMIC DNA]</scope>
    <source>
        <strain evidence="3 4">6A</strain>
    </source>
</reference>